<dbReference type="InterPro" id="IPR002347">
    <property type="entry name" value="SDR_fam"/>
</dbReference>
<evidence type="ECO:0000313" key="1">
    <source>
        <dbReference type="EMBL" id="MEA5445109.1"/>
    </source>
</evidence>
<dbReference type="AlphaFoldDB" id="A0AAP6MJN9"/>
<dbReference type="PRINTS" id="PR00081">
    <property type="entry name" value="GDHRDH"/>
</dbReference>
<dbReference type="InterPro" id="IPR036291">
    <property type="entry name" value="NAD(P)-bd_dom_sf"/>
</dbReference>
<dbReference type="CDD" id="cd05325">
    <property type="entry name" value="carb_red_sniffer_like_SDR_c"/>
    <property type="match status" value="1"/>
</dbReference>
<proteinExistence type="predicted"/>
<gene>
    <name evidence="1" type="ORF">VCB98_04650</name>
</gene>
<keyword evidence="2" id="KW-1185">Reference proteome</keyword>
<name>A0AAP6MJN9_9GAMM</name>
<reference evidence="1 2" key="1">
    <citation type="submission" date="2023-12" db="EMBL/GenBank/DDBJ databases">
        <title>Whole-genome sequencing of halo(alkali)philic microorganisms from hypersaline lakes.</title>
        <authorList>
            <person name="Sorokin D.Y."/>
            <person name="Merkel A.Y."/>
            <person name="Messina E."/>
            <person name="Yakimov M."/>
        </authorList>
    </citation>
    <scope>NUCLEOTIDE SEQUENCE [LARGE SCALE GENOMIC DNA]</scope>
    <source>
        <strain evidence="1 2">AB-CW1</strain>
    </source>
</reference>
<dbReference type="PANTHER" id="PTHR45458:SF1">
    <property type="entry name" value="SHORT CHAIN DEHYDROGENASE"/>
    <property type="match status" value="1"/>
</dbReference>
<dbReference type="Proteomes" id="UP001302316">
    <property type="component" value="Unassembled WGS sequence"/>
</dbReference>
<protein>
    <submittedName>
        <fullName evidence="1">SDR family oxidoreductase</fullName>
    </submittedName>
</protein>
<evidence type="ECO:0000313" key="2">
    <source>
        <dbReference type="Proteomes" id="UP001302316"/>
    </source>
</evidence>
<dbReference type="GO" id="GO:0016616">
    <property type="term" value="F:oxidoreductase activity, acting on the CH-OH group of donors, NAD or NADP as acceptor"/>
    <property type="evidence" value="ECO:0007669"/>
    <property type="project" value="TreeGrafter"/>
</dbReference>
<sequence length="223" mass="23697">MSRVIITGGNRGIGLELARGFHVRGDEVVVGCRRASAALSDLGVEFHEGLDVADPASIDRFSEALGDRPVDVLVNNAGVLSVQRLGEIEGQSIEDILTQFKVNALGPLLLTQALLPRMHPGSRLAIITSRMGSIADNTSGGSYGYRMSKVAVNMAGVSLAHDLAERGIAVGLLHPGFVRTEMTARQGNVDAPQAAAQLLERIDEIRPETSGSFRHANGDPLPW</sequence>
<dbReference type="InterPro" id="IPR052184">
    <property type="entry name" value="SDR_enzymes"/>
</dbReference>
<dbReference type="Pfam" id="PF00106">
    <property type="entry name" value="adh_short"/>
    <property type="match status" value="1"/>
</dbReference>
<accession>A0AAP6MJN9</accession>
<comment type="caution">
    <text evidence="1">The sequence shown here is derived from an EMBL/GenBank/DDBJ whole genome shotgun (WGS) entry which is preliminary data.</text>
</comment>
<organism evidence="1 2">
    <name type="scientific">Natronospira elongata</name>
    <dbReference type="NCBI Taxonomy" id="3110268"/>
    <lineage>
        <taxon>Bacteria</taxon>
        <taxon>Pseudomonadati</taxon>
        <taxon>Pseudomonadota</taxon>
        <taxon>Gammaproteobacteria</taxon>
        <taxon>Natronospirales</taxon>
        <taxon>Natronospiraceae</taxon>
        <taxon>Natronospira</taxon>
    </lineage>
</organism>
<dbReference type="Gene3D" id="3.40.50.720">
    <property type="entry name" value="NAD(P)-binding Rossmann-like Domain"/>
    <property type="match status" value="1"/>
</dbReference>
<dbReference type="EMBL" id="JAYGII010000006">
    <property type="protein sequence ID" value="MEA5445109.1"/>
    <property type="molecule type" value="Genomic_DNA"/>
</dbReference>
<dbReference type="SUPFAM" id="SSF51735">
    <property type="entry name" value="NAD(P)-binding Rossmann-fold domains"/>
    <property type="match status" value="1"/>
</dbReference>
<dbReference type="RefSeq" id="WP_346050740.1">
    <property type="nucleotide sequence ID" value="NZ_JAYGII010000006.1"/>
</dbReference>
<dbReference type="PANTHER" id="PTHR45458">
    <property type="entry name" value="SHORT-CHAIN DEHYDROGENASE/REDUCTASE SDR"/>
    <property type="match status" value="1"/>
</dbReference>